<reference evidence="2 3" key="1">
    <citation type="submission" date="2016-03" db="EMBL/GenBank/DDBJ databases">
        <title>Comparative genomics of the ectomycorrhizal sister species Rhizopogon vinicolor and Rhizopogon vesiculosus (Basidiomycota: Boletales) reveals a divergence of the mating type B locus.</title>
        <authorList>
            <person name="Mujic A.B."/>
            <person name="Kuo A."/>
            <person name="Tritt A."/>
            <person name="Lipzen A."/>
            <person name="Chen C."/>
            <person name="Johnson J."/>
            <person name="Sharma A."/>
            <person name="Barry K."/>
            <person name="Grigoriev I.V."/>
            <person name="Spatafora J.W."/>
        </authorList>
    </citation>
    <scope>NUCLEOTIDE SEQUENCE [LARGE SCALE GENOMIC DNA]</scope>
    <source>
        <strain evidence="2 3">AM-OR11-056</strain>
    </source>
</reference>
<accession>A0A1J8PF07</accession>
<evidence type="ECO:0000256" key="1">
    <source>
        <dbReference type="SAM" id="MobiDB-lite"/>
    </source>
</evidence>
<dbReference type="OrthoDB" id="2672490at2759"/>
<feature type="region of interest" description="Disordered" evidence="1">
    <location>
        <begin position="85"/>
        <end position="104"/>
    </location>
</feature>
<proteinExistence type="predicted"/>
<comment type="caution">
    <text evidence="2">The sequence shown here is derived from an EMBL/GenBank/DDBJ whole genome shotgun (WGS) entry which is preliminary data.</text>
</comment>
<gene>
    <name evidence="2" type="ORF">AZE42_09142</name>
</gene>
<name>A0A1J8PF07_9AGAM</name>
<keyword evidence="3" id="KW-1185">Reference proteome</keyword>
<dbReference type="AlphaFoldDB" id="A0A1J8PF07"/>
<organism evidence="2 3">
    <name type="scientific">Rhizopogon vesiculosus</name>
    <dbReference type="NCBI Taxonomy" id="180088"/>
    <lineage>
        <taxon>Eukaryota</taxon>
        <taxon>Fungi</taxon>
        <taxon>Dikarya</taxon>
        <taxon>Basidiomycota</taxon>
        <taxon>Agaricomycotina</taxon>
        <taxon>Agaricomycetes</taxon>
        <taxon>Agaricomycetidae</taxon>
        <taxon>Boletales</taxon>
        <taxon>Suillineae</taxon>
        <taxon>Rhizopogonaceae</taxon>
        <taxon>Rhizopogon</taxon>
    </lineage>
</organism>
<dbReference type="EMBL" id="LVVM01006536">
    <property type="protein sequence ID" value="OJA07830.1"/>
    <property type="molecule type" value="Genomic_DNA"/>
</dbReference>
<protein>
    <submittedName>
        <fullName evidence="2">Uncharacterized protein</fullName>
    </submittedName>
</protein>
<feature type="region of interest" description="Disordered" evidence="1">
    <location>
        <begin position="118"/>
        <end position="144"/>
    </location>
</feature>
<evidence type="ECO:0000313" key="2">
    <source>
        <dbReference type="EMBL" id="OJA07830.1"/>
    </source>
</evidence>
<sequence>MDAFGFSDWSLDSALGVSNSRAYEALIYPYTGHRRGHRFRPYSEHLYYYRFDAVLYHIPATGHLVEMPFPWHKLYNLPNVIPVHSSTKNNRTQRNSTHDEPGHSSFLPGISNHSACTPPTPVSTSPLVHDVSASREPAGREVSTVSSDLESFRRRTSDMVQLFLPIVQVAAGAIPLAGPPIQGAISGLLAIIQAIDVRSYFILMTYVDFKGYCREIVSSQMQMRNDVREVLAGVQRLECCVGQGATQLTRTIALGVVTLVDATGYEHHLLVDHCTSFEQLKIMVSGLLEHDSVEAQIQK</sequence>
<feature type="compositionally biased region" description="Polar residues" evidence="1">
    <location>
        <begin position="85"/>
        <end position="95"/>
    </location>
</feature>
<evidence type="ECO:0000313" key="3">
    <source>
        <dbReference type="Proteomes" id="UP000183567"/>
    </source>
</evidence>
<dbReference type="Proteomes" id="UP000183567">
    <property type="component" value="Unassembled WGS sequence"/>
</dbReference>